<evidence type="ECO:0000313" key="2">
    <source>
        <dbReference type="EMBL" id="TWT85809.1"/>
    </source>
</evidence>
<reference evidence="2 3" key="1">
    <citation type="submission" date="2019-02" db="EMBL/GenBank/DDBJ databases">
        <title>Deep-cultivation of Planctomycetes and their phenomic and genomic characterization uncovers novel biology.</title>
        <authorList>
            <person name="Wiegand S."/>
            <person name="Jogler M."/>
            <person name="Boedeker C."/>
            <person name="Pinto D."/>
            <person name="Vollmers J."/>
            <person name="Rivas-Marin E."/>
            <person name="Kohn T."/>
            <person name="Peeters S.H."/>
            <person name="Heuer A."/>
            <person name="Rast P."/>
            <person name="Oberbeckmann S."/>
            <person name="Bunk B."/>
            <person name="Jeske O."/>
            <person name="Meyerdierks A."/>
            <person name="Storesund J.E."/>
            <person name="Kallscheuer N."/>
            <person name="Luecker S."/>
            <person name="Lage O.M."/>
            <person name="Pohl T."/>
            <person name="Merkel B.J."/>
            <person name="Hornburger P."/>
            <person name="Mueller R.-W."/>
            <person name="Bruemmer F."/>
            <person name="Labrenz M."/>
            <person name="Spormann A.M."/>
            <person name="Op Den Camp H."/>
            <person name="Overmann J."/>
            <person name="Amann R."/>
            <person name="Jetten M.S.M."/>
            <person name="Mascher T."/>
            <person name="Medema M.H."/>
            <person name="Devos D.P."/>
            <person name="Kaster A.-K."/>
            <person name="Ovreas L."/>
            <person name="Rohde M."/>
            <person name="Galperin M.Y."/>
            <person name="Jogler C."/>
        </authorList>
    </citation>
    <scope>NUCLEOTIDE SEQUENCE [LARGE SCALE GENOMIC DNA]</scope>
    <source>
        <strain evidence="2 3">Pla123a</strain>
    </source>
</reference>
<comment type="caution">
    <text evidence="2">The sequence shown here is derived from an EMBL/GenBank/DDBJ whole genome shotgun (WGS) entry which is preliminary data.</text>
</comment>
<feature type="transmembrane region" description="Helical" evidence="1">
    <location>
        <begin position="166"/>
        <end position="186"/>
    </location>
</feature>
<evidence type="ECO:0000313" key="3">
    <source>
        <dbReference type="Proteomes" id="UP000318478"/>
    </source>
</evidence>
<name>A0A5C5ZEE9_9BACT</name>
<feature type="transmembrane region" description="Helical" evidence="1">
    <location>
        <begin position="136"/>
        <end position="154"/>
    </location>
</feature>
<dbReference type="RefSeq" id="WP_146584042.1">
    <property type="nucleotide sequence ID" value="NZ_SJPO01000001.1"/>
</dbReference>
<feature type="transmembrane region" description="Helical" evidence="1">
    <location>
        <begin position="18"/>
        <end position="36"/>
    </location>
</feature>
<feature type="transmembrane region" description="Helical" evidence="1">
    <location>
        <begin position="48"/>
        <end position="66"/>
    </location>
</feature>
<gene>
    <name evidence="2" type="ORF">Pla123a_06160</name>
</gene>
<dbReference type="EMBL" id="SJPO01000001">
    <property type="protein sequence ID" value="TWT85809.1"/>
    <property type="molecule type" value="Genomic_DNA"/>
</dbReference>
<accession>A0A5C5ZEE9</accession>
<feature type="transmembrane region" description="Helical" evidence="1">
    <location>
        <begin position="225"/>
        <end position="244"/>
    </location>
</feature>
<keyword evidence="1" id="KW-0472">Membrane</keyword>
<feature type="transmembrane region" description="Helical" evidence="1">
    <location>
        <begin position="73"/>
        <end position="92"/>
    </location>
</feature>
<keyword evidence="3" id="KW-1185">Reference proteome</keyword>
<keyword evidence="1" id="KW-1133">Transmembrane helix</keyword>
<organism evidence="2 3">
    <name type="scientific">Posidoniimonas polymericola</name>
    <dbReference type="NCBI Taxonomy" id="2528002"/>
    <lineage>
        <taxon>Bacteria</taxon>
        <taxon>Pseudomonadati</taxon>
        <taxon>Planctomycetota</taxon>
        <taxon>Planctomycetia</taxon>
        <taxon>Pirellulales</taxon>
        <taxon>Lacipirellulaceae</taxon>
        <taxon>Posidoniimonas</taxon>
    </lineage>
</organism>
<feature type="transmembrane region" description="Helical" evidence="1">
    <location>
        <begin position="104"/>
        <end position="124"/>
    </location>
</feature>
<keyword evidence="1" id="KW-0812">Transmembrane</keyword>
<dbReference type="Proteomes" id="UP000318478">
    <property type="component" value="Unassembled WGS sequence"/>
</dbReference>
<dbReference type="AlphaFoldDB" id="A0A5C5ZEE9"/>
<evidence type="ECO:0000256" key="1">
    <source>
        <dbReference type="SAM" id="Phobius"/>
    </source>
</evidence>
<proteinExistence type="predicted"/>
<feature type="transmembrane region" description="Helical" evidence="1">
    <location>
        <begin position="198"/>
        <end position="219"/>
    </location>
</feature>
<protein>
    <submittedName>
        <fullName evidence="2">Uncharacterized protein</fullName>
    </submittedName>
</protein>
<sequence>MQLPLSNQIAFTLRYRPLVLPMLLATACVDLVMVWQQSRGGDPVASSLLFHFVMLAQTGLLALWTASNSSLWWLKLGVSFAAIVCFSMEPGWVLPADTLGTHCVYYASVLAIEAALRTVAYFRASAAGGLRFQTRHLLIAMTVTGVLGASLKLFQANRWSRVDDLYFIIALHSALVAMPFLCRAIVRRTRRSFRSNALAGIYCLMAAVVVGGAPSLVVGGSINELFVNAFVNVAVVLAAWFIAVDVRPDARRRLAARRERRRAKPPELTVVPPP</sequence>